<accession>A0AAW8DEP5</accession>
<proteinExistence type="predicted"/>
<evidence type="ECO:0000313" key="3">
    <source>
        <dbReference type="EMBL" id="MDQ0180209.1"/>
    </source>
</evidence>
<feature type="compositionally biased region" description="Basic and acidic residues" evidence="1">
    <location>
        <begin position="71"/>
        <end position="112"/>
    </location>
</feature>
<evidence type="ECO:0000313" key="4">
    <source>
        <dbReference type="Proteomes" id="UP001230951"/>
    </source>
</evidence>
<dbReference type="EMBL" id="JAUSRG010000001">
    <property type="protein sequence ID" value="MDP9903138.1"/>
    <property type="molecule type" value="Genomic_DNA"/>
</dbReference>
<dbReference type="EMBL" id="JAUSTF010000002">
    <property type="protein sequence ID" value="MDQ0180209.1"/>
    <property type="molecule type" value="Genomic_DNA"/>
</dbReference>
<evidence type="ECO:0000256" key="1">
    <source>
        <dbReference type="SAM" id="MobiDB-lite"/>
    </source>
</evidence>
<reference evidence="2 4" key="1">
    <citation type="submission" date="2023-07" db="EMBL/GenBank/DDBJ databases">
        <title>Sorghum-associated microbial communities from plants grown in Nebraska, USA.</title>
        <authorList>
            <person name="Schachtman D."/>
        </authorList>
    </citation>
    <scope>NUCLEOTIDE SEQUENCE</scope>
    <source>
        <strain evidence="2">DS1006</strain>
        <strain evidence="3 4">DS1016</strain>
    </source>
</reference>
<dbReference type="Proteomes" id="UP001242995">
    <property type="component" value="Unassembled WGS sequence"/>
</dbReference>
<name>A0AAW8DEP5_9MICC</name>
<evidence type="ECO:0000313" key="2">
    <source>
        <dbReference type="EMBL" id="MDP9903138.1"/>
    </source>
</evidence>
<organism evidence="2 5">
    <name type="scientific">Arthrobacter bambusae</name>
    <dbReference type="NCBI Taxonomy" id="1338426"/>
    <lineage>
        <taxon>Bacteria</taxon>
        <taxon>Bacillati</taxon>
        <taxon>Actinomycetota</taxon>
        <taxon>Actinomycetes</taxon>
        <taxon>Micrococcales</taxon>
        <taxon>Micrococcaceae</taxon>
        <taxon>Arthrobacter</taxon>
    </lineage>
</organism>
<feature type="region of interest" description="Disordered" evidence="1">
    <location>
        <begin position="64"/>
        <end position="112"/>
    </location>
</feature>
<evidence type="ECO:0000313" key="5">
    <source>
        <dbReference type="Proteomes" id="UP001242995"/>
    </source>
</evidence>
<gene>
    <name evidence="2" type="ORF">J2S90_000078</name>
    <name evidence="3" type="ORF">J2S93_001625</name>
</gene>
<keyword evidence="4" id="KW-1185">Reference proteome</keyword>
<dbReference type="Proteomes" id="UP001230951">
    <property type="component" value="Unassembled WGS sequence"/>
</dbReference>
<protein>
    <submittedName>
        <fullName evidence="2">Uncharacterized protein</fullName>
    </submittedName>
</protein>
<dbReference type="AlphaFoldDB" id="A0AAW8DEP5"/>
<sequence length="178" mass="19596">MSASMAEGIAEVLKTHQLANYSRERYCLCGTFLGAWANEAAHQAEVLAANGFGKLEQAWDEGYTTGNAHNGRRDANPYRNDYKPTARTGPRDLDPEAKLGSERRNSMSREEAAAKAAYGRDYRDYTSTWEDTDECLRADYVATETAALAAADAHDRANGIHRIGHNSSLRGVSSTYIE</sequence>
<comment type="caution">
    <text evidence="2">The sequence shown here is derived from an EMBL/GenBank/DDBJ whole genome shotgun (WGS) entry which is preliminary data.</text>
</comment>
<dbReference type="RefSeq" id="WP_306958755.1">
    <property type="nucleotide sequence ID" value="NZ_JAUSRG010000001.1"/>
</dbReference>